<dbReference type="RefSeq" id="XP_008872814.1">
    <property type="nucleotide sequence ID" value="XM_008874592.1"/>
</dbReference>
<evidence type="ECO:0000256" key="2">
    <source>
        <dbReference type="SAM" id="MobiDB-lite"/>
    </source>
</evidence>
<dbReference type="EMBL" id="KI913969">
    <property type="protein sequence ID" value="ETV98617.1"/>
    <property type="molecule type" value="Genomic_DNA"/>
</dbReference>
<dbReference type="OrthoDB" id="80149at2759"/>
<sequence>MANDDHHQDSDSLGGDDTRRQMASLRMRKYRSLKKEEFRRIEDECRSLQQTLHHLLRQRAHSGGDPPPATSRMIQREVHHSIAEQVARHTRHLRHEVEANYKLAFCLRDWVASQHPAPSLTPQMPWIYATLSANPDVRWAGLQWLSERLLHTANSVVPQHPMDVRGGDAIHVSVHSPDHTDDPIASGAMEFHFQFYIVFVPFSDVVSALVLLNSQRAFVVPDVVACQMVEEANSLRYTYAANPHNGVTLRQVTALFHTPDSTRAVLTSAKVTDDEMYPLQDGEVRSHGFGWCGRQLGNHCSHSVRRTVAESVGPNITTIRGSTLYYAPISTTGPISFEEVGDLFGVDHRQYRCRSDLIAQVQSQAEATVTACFRRHVHALRHHLDGKVTSPGDAIHARALADHAKTGATISTATLRPAMSSTWE</sequence>
<proteinExistence type="predicted"/>
<dbReference type="VEuPathDB" id="FungiDB:H310_08735"/>
<dbReference type="GeneID" id="20085785"/>
<evidence type="ECO:0008006" key="4">
    <source>
        <dbReference type="Google" id="ProtNLM"/>
    </source>
</evidence>
<organism evidence="3">
    <name type="scientific">Aphanomyces invadans</name>
    <dbReference type="NCBI Taxonomy" id="157072"/>
    <lineage>
        <taxon>Eukaryota</taxon>
        <taxon>Sar</taxon>
        <taxon>Stramenopiles</taxon>
        <taxon>Oomycota</taxon>
        <taxon>Saprolegniomycetes</taxon>
        <taxon>Saprolegniales</taxon>
        <taxon>Verrucalvaceae</taxon>
        <taxon>Aphanomyces</taxon>
    </lineage>
</organism>
<gene>
    <name evidence="3" type="ORF">H310_08735</name>
</gene>
<name>A0A024TZ31_9STRA</name>
<keyword evidence="1" id="KW-0175">Coiled coil</keyword>
<feature type="region of interest" description="Disordered" evidence="2">
    <location>
        <begin position="1"/>
        <end position="20"/>
    </location>
</feature>
<accession>A0A024TZ31</accession>
<reference evidence="3" key="1">
    <citation type="submission" date="2013-12" db="EMBL/GenBank/DDBJ databases">
        <title>The Genome Sequence of Aphanomyces invadans NJM9701.</title>
        <authorList>
            <consortium name="The Broad Institute Genomics Platform"/>
            <person name="Russ C."/>
            <person name="Tyler B."/>
            <person name="van West P."/>
            <person name="Dieguez-Uribeondo J."/>
            <person name="Young S.K."/>
            <person name="Zeng Q."/>
            <person name="Gargeya S."/>
            <person name="Fitzgerald M."/>
            <person name="Abouelleil A."/>
            <person name="Alvarado L."/>
            <person name="Chapman S.B."/>
            <person name="Gainer-Dewar J."/>
            <person name="Goldberg J."/>
            <person name="Griggs A."/>
            <person name="Gujja S."/>
            <person name="Hansen M."/>
            <person name="Howarth C."/>
            <person name="Imamovic A."/>
            <person name="Ireland A."/>
            <person name="Larimer J."/>
            <person name="McCowan C."/>
            <person name="Murphy C."/>
            <person name="Pearson M."/>
            <person name="Poon T.W."/>
            <person name="Priest M."/>
            <person name="Roberts A."/>
            <person name="Saif S."/>
            <person name="Shea T."/>
            <person name="Sykes S."/>
            <person name="Wortman J."/>
            <person name="Nusbaum C."/>
            <person name="Birren B."/>
        </authorList>
    </citation>
    <scope>NUCLEOTIDE SEQUENCE [LARGE SCALE GENOMIC DNA]</scope>
    <source>
        <strain evidence="3">NJM9701</strain>
    </source>
</reference>
<evidence type="ECO:0000256" key="1">
    <source>
        <dbReference type="SAM" id="Coils"/>
    </source>
</evidence>
<dbReference type="AlphaFoldDB" id="A0A024TZ31"/>
<feature type="coiled-coil region" evidence="1">
    <location>
        <begin position="31"/>
        <end position="58"/>
    </location>
</feature>
<protein>
    <recommendedName>
        <fullName evidence="4">START domain-containing protein</fullName>
    </recommendedName>
</protein>
<evidence type="ECO:0000313" key="3">
    <source>
        <dbReference type="EMBL" id="ETV98617.1"/>
    </source>
</evidence>